<feature type="transmembrane region" description="Helical" evidence="2">
    <location>
        <begin position="21"/>
        <end position="42"/>
    </location>
</feature>
<evidence type="ECO:0000313" key="4">
    <source>
        <dbReference type="EMBL" id="KAJ4366195.1"/>
    </source>
</evidence>
<feature type="transmembrane region" description="Helical" evidence="2">
    <location>
        <begin position="57"/>
        <end position="81"/>
    </location>
</feature>
<feature type="domain" description="Rhodopsin" evidence="3">
    <location>
        <begin position="2"/>
        <end position="83"/>
    </location>
</feature>
<dbReference type="PANTHER" id="PTHR39614:SF2">
    <property type="entry name" value="INTEGRAL MEMBRANE PROTEIN"/>
    <property type="match status" value="1"/>
</dbReference>
<feature type="region of interest" description="Disordered" evidence="1">
    <location>
        <begin position="90"/>
        <end position="109"/>
    </location>
</feature>
<comment type="caution">
    <text evidence="4">The sequence shown here is derived from an EMBL/GenBank/DDBJ whole genome shotgun (WGS) entry which is preliminary data.</text>
</comment>
<reference evidence="4" key="1">
    <citation type="submission" date="2022-10" db="EMBL/GenBank/DDBJ databases">
        <title>Tapping the CABI collections for fungal endophytes: first genome assemblies for Collariella, Neodidymelliopsis, Ascochyta clinopodiicola, Didymella pomorum, Didymosphaeria variabile, Neocosmospora piperis and Neocucurbitaria cava.</title>
        <authorList>
            <person name="Hill R."/>
        </authorList>
    </citation>
    <scope>NUCLEOTIDE SEQUENCE</scope>
    <source>
        <strain evidence="4">IMI 356814</strain>
    </source>
</reference>
<feature type="region of interest" description="Disordered" evidence="1">
    <location>
        <begin position="177"/>
        <end position="240"/>
    </location>
</feature>
<dbReference type="Pfam" id="PF20684">
    <property type="entry name" value="Fung_rhodopsin"/>
    <property type="match status" value="1"/>
</dbReference>
<dbReference type="InterPro" id="IPR049326">
    <property type="entry name" value="Rhodopsin_dom_fungi"/>
</dbReference>
<protein>
    <recommendedName>
        <fullName evidence="3">Rhodopsin domain-containing protein</fullName>
    </recommendedName>
</protein>
<keyword evidence="2" id="KW-1133">Transmembrane helix</keyword>
<organism evidence="4 5">
    <name type="scientific">Neocucurbitaria cava</name>
    <dbReference type="NCBI Taxonomy" id="798079"/>
    <lineage>
        <taxon>Eukaryota</taxon>
        <taxon>Fungi</taxon>
        <taxon>Dikarya</taxon>
        <taxon>Ascomycota</taxon>
        <taxon>Pezizomycotina</taxon>
        <taxon>Dothideomycetes</taxon>
        <taxon>Pleosporomycetidae</taxon>
        <taxon>Pleosporales</taxon>
        <taxon>Pleosporineae</taxon>
        <taxon>Cucurbitariaceae</taxon>
        <taxon>Neocucurbitaria</taxon>
    </lineage>
</organism>
<keyword evidence="2" id="KW-0472">Membrane</keyword>
<evidence type="ECO:0000256" key="2">
    <source>
        <dbReference type="SAM" id="Phobius"/>
    </source>
</evidence>
<dbReference type="PANTHER" id="PTHR39614">
    <property type="entry name" value="INTEGRAL MEMBRANE PROTEIN"/>
    <property type="match status" value="1"/>
</dbReference>
<evidence type="ECO:0000256" key="1">
    <source>
        <dbReference type="SAM" id="MobiDB-lite"/>
    </source>
</evidence>
<keyword evidence="2" id="KW-0812">Transmembrane</keyword>
<evidence type="ECO:0000313" key="5">
    <source>
        <dbReference type="Proteomes" id="UP001140560"/>
    </source>
</evidence>
<feature type="compositionally biased region" description="Basic residues" evidence="1">
    <location>
        <begin position="95"/>
        <end position="104"/>
    </location>
</feature>
<evidence type="ECO:0000259" key="3">
    <source>
        <dbReference type="Pfam" id="PF20684"/>
    </source>
</evidence>
<gene>
    <name evidence="4" type="ORF">N0V83_007830</name>
</gene>
<sequence length="240" mass="26808">MVLLSACTVWSLHIEYRLKTTATVIFSLRLFLVAASIIRLLYLHQAYSDTTDPAFNFIPYAITTQCHSMLSVMLSCSLMLAPMKTLLQAPPSHTQKQKPRHSKHWSGTTIGGTPYETYDTFATTTTKPHIVKEPLTSIQASMSTPTSPATSRKSLLDNNNDILLPDILLPTTKYYAKAPPRPPPPPEEQRPDLTMFTKKTTIIREPPMVTRLGGSVRDKESARAWEKVGKDRSLRARGLA</sequence>
<accession>A0A9W9CJS2</accession>
<dbReference type="AlphaFoldDB" id="A0A9W9CJS2"/>
<dbReference type="Proteomes" id="UP001140560">
    <property type="component" value="Unassembled WGS sequence"/>
</dbReference>
<feature type="compositionally biased region" description="Basic and acidic residues" evidence="1">
    <location>
        <begin position="216"/>
        <end position="234"/>
    </location>
</feature>
<name>A0A9W9CJS2_9PLEO</name>
<dbReference type="OrthoDB" id="3897607at2759"/>
<keyword evidence="5" id="KW-1185">Reference proteome</keyword>
<dbReference type="EMBL" id="JAPEUY010000014">
    <property type="protein sequence ID" value="KAJ4366195.1"/>
    <property type="molecule type" value="Genomic_DNA"/>
</dbReference>
<proteinExistence type="predicted"/>